<name>A0A6J6FLR4_9ZZZZ</name>
<proteinExistence type="predicted"/>
<accession>A0A6J6FLR4</accession>
<reference evidence="1" key="1">
    <citation type="submission" date="2020-05" db="EMBL/GenBank/DDBJ databases">
        <authorList>
            <person name="Chiriac C."/>
            <person name="Salcher M."/>
            <person name="Ghai R."/>
            <person name="Kavagutti S V."/>
        </authorList>
    </citation>
    <scope>NUCLEOTIDE SEQUENCE</scope>
</reference>
<gene>
    <name evidence="1" type="ORF">UFOPK1767_00892</name>
</gene>
<organism evidence="1">
    <name type="scientific">freshwater metagenome</name>
    <dbReference type="NCBI Taxonomy" id="449393"/>
    <lineage>
        <taxon>unclassified sequences</taxon>
        <taxon>metagenomes</taxon>
        <taxon>ecological metagenomes</taxon>
    </lineage>
</organism>
<dbReference type="AlphaFoldDB" id="A0A6J6FLR4"/>
<sequence>MNIHEVEDLLGGLDGIQRPRGKRSANLFCDVASTDLVPEAFNRLGSWSNPDDPGV</sequence>
<evidence type="ECO:0000313" key="1">
    <source>
        <dbReference type="EMBL" id="CAB4590042.1"/>
    </source>
</evidence>
<protein>
    <submittedName>
        <fullName evidence="1">Unannotated protein</fullName>
    </submittedName>
</protein>
<dbReference type="EMBL" id="CAEZTZ010000134">
    <property type="protein sequence ID" value="CAB4590042.1"/>
    <property type="molecule type" value="Genomic_DNA"/>
</dbReference>